<dbReference type="Pfam" id="PF23241">
    <property type="entry name" value="HAT_PRP39_C"/>
    <property type="match status" value="1"/>
</dbReference>
<feature type="compositionally biased region" description="Low complexity" evidence="7">
    <location>
        <begin position="368"/>
        <end position="387"/>
    </location>
</feature>
<dbReference type="Pfam" id="PF23240">
    <property type="entry name" value="HAT_PRP39_N"/>
    <property type="match status" value="1"/>
</dbReference>
<evidence type="ECO:0000256" key="6">
    <source>
        <dbReference type="ARBA" id="ARBA00038019"/>
    </source>
</evidence>
<sequence length="857" mass="86448">EVQLAPSEFEPAPPASGSASAAAPQAALPTPGGCAGPAGAGGAAAQGPPSPRSARVASELSAADPSAEATAASAAAGPGRSSEASPPEGATAPVQPTEPASPDASAAPSAGVGGSSEAPPQRTASSVHHAGGHQDLPPLASGGAREQPVAHRQEPPPPAPAAPAMRDSCRGAALTEGAVAQVQPAAASSPQPPRAASGGAPTTPPQQAEADGAASSMSGEAGLQAPARGPGQLPRPASEDGPITPSSPAAGAAAAVCGGDAGGCIEVAKVEVLGRPRHASGNASDSPLPTAAAPGGPGSGRATLQGEGSAAGGQAAAGAQKPPQESSGDASVAHPPAAAAPAAPDSGEATVPEPPAGTQQPQPPPPATGGAAASPQPAQAAAATPDGGACGSKQATPAAGAVAPVRPADGPQVGAEGARLRAAVQQDRRDFEAWSRLLELVERSGSDDAEALYSDFLEEFPLCWGYWKRLAELVAARRGAAEALAVYERGASVAAPCVDLWLHYCDAARAAVGNGCTESDARAVFARALSAAGLDWRAGPLWERCVDFEQALGNWSGVGEAFRRALAVPMQGLPALRTRLQRATIGAQGVPLDALCSAEEAGDLLALRQSFGPAARPSMLQEVAAQATSATEHAFHQQCLVWFLNVREAQYQRSFAEARVVAPFEQSIKRPYFHNKPLSSMQLNAWRSYLDFELNRQPPDQRRIEALFQRCLVACNNYLEFWLRGAAWLEGAGRAEDACQLLGRGVACGRLRGCPAAVVACAELEELCGRPQRAREHLEGLLEGGVRDGTVEAGLRLFSLELRAGGPEAGALALEGLLGGAKDLSARGVLARQLARLCEDALGAPERGGAALRAAWD</sequence>
<evidence type="ECO:0000313" key="8">
    <source>
        <dbReference type="EMBL" id="CAK0905927.1"/>
    </source>
</evidence>
<evidence type="ECO:0000256" key="5">
    <source>
        <dbReference type="ARBA" id="ARBA00023242"/>
    </source>
</evidence>
<organism evidence="8 9">
    <name type="scientific">Prorocentrum cordatum</name>
    <dbReference type="NCBI Taxonomy" id="2364126"/>
    <lineage>
        <taxon>Eukaryota</taxon>
        <taxon>Sar</taxon>
        <taxon>Alveolata</taxon>
        <taxon>Dinophyceae</taxon>
        <taxon>Prorocentrales</taxon>
        <taxon>Prorocentraceae</taxon>
        <taxon>Prorocentrum</taxon>
    </lineage>
</organism>
<dbReference type="Proteomes" id="UP001189429">
    <property type="component" value="Unassembled WGS sequence"/>
</dbReference>
<dbReference type="InterPro" id="IPR059164">
    <property type="entry name" value="HAT_PRP39_C"/>
</dbReference>
<feature type="compositionally biased region" description="Gly residues" evidence="7">
    <location>
        <begin position="33"/>
        <end position="44"/>
    </location>
</feature>
<feature type="region of interest" description="Disordered" evidence="7">
    <location>
        <begin position="1"/>
        <end position="257"/>
    </location>
</feature>
<feature type="compositionally biased region" description="Low complexity" evidence="7">
    <location>
        <begin position="100"/>
        <end position="120"/>
    </location>
</feature>
<keyword evidence="5" id="KW-0539">Nucleus</keyword>
<feature type="non-terminal residue" evidence="8">
    <location>
        <position position="857"/>
    </location>
</feature>
<gene>
    <name evidence="8" type="ORF">PCOR1329_LOCUS81454</name>
</gene>
<name>A0ABN9Y0H9_9DINO</name>
<dbReference type="Gene3D" id="1.25.40.10">
    <property type="entry name" value="Tetratricopeptide repeat domain"/>
    <property type="match status" value="2"/>
</dbReference>
<feature type="non-terminal residue" evidence="8">
    <location>
        <position position="1"/>
    </location>
</feature>
<evidence type="ECO:0000256" key="1">
    <source>
        <dbReference type="ARBA" id="ARBA00004123"/>
    </source>
</evidence>
<evidence type="ECO:0000256" key="7">
    <source>
        <dbReference type="SAM" id="MobiDB-lite"/>
    </source>
</evidence>
<comment type="caution">
    <text evidence="8">The sequence shown here is derived from an EMBL/GenBank/DDBJ whole genome shotgun (WGS) entry which is preliminary data.</text>
</comment>
<comment type="similarity">
    <text evidence="6">Belongs to the PRP39 family.</text>
</comment>
<keyword evidence="3" id="KW-0677">Repeat</keyword>
<evidence type="ECO:0000313" key="9">
    <source>
        <dbReference type="Proteomes" id="UP001189429"/>
    </source>
</evidence>
<feature type="compositionally biased region" description="Low complexity" evidence="7">
    <location>
        <begin position="61"/>
        <end position="89"/>
    </location>
</feature>
<dbReference type="SUPFAM" id="SSF48452">
    <property type="entry name" value="TPR-like"/>
    <property type="match status" value="2"/>
</dbReference>
<keyword evidence="2" id="KW-0507">mRNA processing</keyword>
<keyword evidence="9" id="KW-1185">Reference proteome</keyword>
<evidence type="ECO:0008006" key="10">
    <source>
        <dbReference type="Google" id="ProtNLM"/>
    </source>
</evidence>
<evidence type="ECO:0000256" key="2">
    <source>
        <dbReference type="ARBA" id="ARBA00022664"/>
    </source>
</evidence>
<keyword evidence="4" id="KW-0508">mRNA splicing</keyword>
<feature type="region of interest" description="Disordered" evidence="7">
    <location>
        <begin position="276"/>
        <end position="395"/>
    </location>
</feature>
<feature type="compositionally biased region" description="Low complexity" evidence="7">
    <location>
        <begin position="1"/>
        <end position="32"/>
    </location>
</feature>
<dbReference type="EMBL" id="CAUYUJ010021618">
    <property type="protein sequence ID" value="CAK0905927.1"/>
    <property type="molecule type" value="Genomic_DNA"/>
</dbReference>
<feature type="compositionally biased region" description="Low complexity" evidence="7">
    <location>
        <begin position="287"/>
        <end position="320"/>
    </location>
</feature>
<reference evidence="8" key="1">
    <citation type="submission" date="2023-10" db="EMBL/GenBank/DDBJ databases">
        <authorList>
            <person name="Chen Y."/>
            <person name="Shah S."/>
            <person name="Dougan E. K."/>
            <person name="Thang M."/>
            <person name="Chan C."/>
        </authorList>
    </citation>
    <scope>NUCLEOTIDE SEQUENCE [LARGE SCALE GENOMIC DNA]</scope>
</reference>
<dbReference type="InterPro" id="IPR011990">
    <property type="entry name" value="TPR-like_helical_dom_sf"/>
</dbReference>
<dbReference type="PANTHER" id="PTHR17204">
    <property type="entry name" value="PRE-MRNA PROCESSING PROTEIN PRP39-RELATED"/>
    <property type="match status" value="1"/>
</dbReference>
<dbReference type="InterPro" id="IPR003107">
    <property type="entry name" value="HAT"/>
</dbReference>
<proteinExistence type="inferred from homology"/>
<comment type="subcellular location">
    <subcellularLocation>
        <location evidence="1">Nucleus</location>
    </subcellularLocation>
</comment>
<evidence type="ECO:0000256" key="3">
    <source>
        <dbReference type="ARBA" id="ARBA00022737"/>
    </source>
</evidence>
<dbReference type="SMART" id="SM00386">
    <property type="entry name" value="HAT"/>
    <property type="match status" value="5"/>
</dbReference>
<feature type="compositionally biased region" description="Low complexity" evidence="7">
    <location>
        <begin position="333"/>
        <end position="344"/>
    </location>
</feature>
<protein>
    <recommendedName>
        <fullName evidence="10">Pre-mRNA-processing factor 39</fullName>
    </recommendedName>
</protein>
<feature type="compositionally biased region" description="Low complexity" evidence="7">
    <location>
        <begin position="177"/>
        <end position="201"/>
    </location>
</feature>
<accession>A0ABN9Y0H9</accession>
<dbReference type="PANTHER" id="PTHR17204:SF5">
    <property type="entry name" value="PRE-MRNA-PROCESSING FACTOR 39"/>
    <property type="match status" value="1"/>
</dbReference>
<evidence type="ECO:0000256" key="4">
    <source>
        <dbReference type="ARBA" id="ARBA00023187"/>
    </source>
</evidence>